<dbReference type="Pfam" id="PF03109">
    <property type="entry name" value="ABC1"/>
    <property type="match status" value="1"/>
</dbReference>
<dbReference type="EMBL" id="CABVLZ010000004">
    <property type="protein sequence ID" value="VVU95421.1"/>
    <property type="molecule type" value="Genomic_DNA"/>
</dbReference>
<protein>
    <submittedName>
        <fullName evidence="3">ABC1 family</fullName>
    </submittedName>
</protein>
<dbReference type="InterPro" id="IPR004147">
    <property type="entry name" value="ABC1_dom"/>
</dbReference>
<keyword evidence="1" id="KW-1133">Transmembrane helix</keyword>
<dbReference type="GO" id="GO:0005524">
    <property type="term" value="F:ATP binding"/>
    <property type="evidence" value="ECO:0007669"/>
    <property type="project" value="InterPro"/>
</dbReference>
<dbReference type="SUPFAM" id="SSF56112">
    <property type="entry name" value="Protein kinase-like (PK-like)"/>
    <property type="match status" value="1"/>
</dbReference>
<keyword evidence="1" id="KW-0472">Membrane</keyword>
<dbReference type="GO" id="GO:0004672">
    <property type="term" value="F:protein kinase activity"/>
    <property type="evidence" value="ECO:0007669"/>
    <property type="project" value="InterPro"/>
</dbReference>
<evidence type="ECO:0000259" key="2">
    <source>
        <dbReference type="PROSITE" id="PS50011"/>
    </source>
</evidence>
<accession>A0A5E8CJG1</accession>
<dbReference type="PROSITE" id="PS50011">
    <property type="entry name" value="PROTEIN_KINASE_DOM"/>
    <property type="match status" value="1"/>
</dbReference>
<dbReference type="InterPro" id="IPR052402">
    <property type="entry name" value="ADCK_kinase"/>
</dbReference>
<name>A0A5E8CJG1_9ZZZZ</name>
<proteinExistence type="predicted"/>
<gene>
    <name evidence="3" type="ORF">CPAV1605_1172</name>
</gene>
<feature type="transmembrane region" description="Helical" evidence="1">
    <location>
        <begin position="12"/>
        <end position="32"/>
    </location>
</feature>
<reference evidence="3" key="1">
    <citation type="submission" date="2019-09" db="EMBL/GenBank/DDBJ databases">
        <authorList>
            <person name="Needham M D."/>
        </authorList>
    </citation>
    <scope>NUCLEOTIDE SEQUENCE</scope>
</reference>
<dbReference type="AlphaFoldDB" id="A0A5E8CJG1"/>
<keyword evidence="1" id="KW-0812">Transmembrane</keyword>
<dbReference type="InterPro" id="IPR000719">
    <property type="entry name" value="Prot_kinase_dom"/>
</dbReference>
<feature type="domain" description="Protein kinase" evidence="2">
    <location>
        <begin position="113"/>
        <end position="409"/>
    </location>
</feature>
<dbReference type="PANTHER" id="PTHR45890">
    <property type="entry name" value="AARF DOMAIN CONTAINING KINASE 2 (PREDICTED)"/>
    <property type="match status" value="1"/>
</dbReference>
<dbReference type="PANTHER" id="PTHR45890:SF1">
    <property type="entry name" value="AARF DOMAIN CONTAINING KINASE 2"/>
    <property type="match status" value="1"/>
</dbReference>
<organism evidence="3">
    <name type="scientific">seawater metagenome</name>
    <dbReference type="NCBI Taxonomy" id="1561972"/>
    <lineage>
        <taxon>unclassified sequences</taxon>
        <taxon>metagenomes</taxon>
        <taxon>ecological metagenomes</taxon>
    </lineage>
</organism>
<evidence type="ECO:0000313" key="3">
    <source>
        <dbReference type="EMBL" id="VVU95421.1"/>
    </source>
</evidence>
<dbReference type="InterPro" id="IPR011009">
    <property type="entry name" value="Kinase-like_dom_sf"/>
</dbReference>
<sequence length="409" mass="48012">MVSNNNSVFSIFQSYILLTTSTIYIVLSLLSYKLKLIKEDSFFKKLRGVMEWSGPVYIKYGQMMASRANFQNKNTVFKKILLQFSYLEDGVRLSNRVQNKELDQLNNIQEINNFTDNILGSGSIASVYSIEYKNKPAVVKLVHPEILSKIKLGTVLLKSQLKFFSLFNKQLKKTSKFIDFKGMKNSVVKQCCMKNETKSIIRMRNIFENDNVVKIPKVYKAEHNYLILSKENGFKFYDFIEKYDDYDYEAVASLYYSIVKMLEARFFHIDLHLGNFLFKLVNDEVKLILLDFGIVKEINRDQAKVLHKIINFKINKELREEESIKFFWMISNDKIELEEFNRNVKEYKKTSKLNFQNVLDFFNNNNIVISYENTLLVNSISFVLELVDSSFDNTDGFKSYLAGYLIEKF</sequence>
<evidence type="ECO:0000256" key="1">
    <source>
        <dbReference type="SAM" id="Phobius"/>
    </source>
</evidence>